<feature type="region of interest" description="Disordered" evidence="1">
    <location>
        <begin position="89"/>
        <end position="120"/>
    </location>
</feature>
<evidence type="ECO:0008006" key="6">
    <source>
        <dbReference type="Google" id="ProtNLM"/>
    </source>
</evidence>
<dbReference type="EnsemblFungi" id="PTTG_28742-t43_1">
    <property type="protein sequence ID" value="PTTG_28742-t43_1-p1"/>
    <property type="gene ID" value="PTTG_28742"/>
</dbReference>
<dbReference type="AlphaFoldDB" id="A0A180G9X8"/>
<accession>A0A180G9X8</accession>
<reference evidence="3" key="1">
    <citation type="submission" date="2009-11" db="EMBL/GenBank/DDBJ databases">
        <authorList>
            <consortium name="The Broad Institute Genome Sequencing Platform"/>
            <person name="Ward D."/>
            <person name="Feldgarden M."/>
            <person name="Earl A."/>
            <person name="Young S.K."/>
            <person name="Zeng Q."/>
            <person name="Koehrsen M."/>
            <person name="Alvarado L."/>
            <person name="Berlin A."/>
            <person name="Bochicchio J."/>
            <person name="Borenstein D."/>
            <person name="Chapman S.B."/>
            <person name="Chen Z."/>
            <person name="Engels R."/>
            <person name="Freedman E."/>
            <person name="Gellesch M."/>
            <person name="Goldberg J."/>
            <person name="Griggs A."/>
            <person name="Gujja S."/>
            <person name="Heilman E."/>
            <person name="Heiman D."/>
            <person name="Hepburn T."/>
            <person name="Howarth C."/>
            <person name="Jen D."/>
            <person name="Larson L."/>
            <person name="Lewis B."/>
            <person name="Mehta T."/>
            <person name="Park D."/>
            <person name="Pearson M."/>
            <person name="Roberts A."/>
            <person name="Saif S."/>
            <person name="Shea T."/>
            <person name="Shenoy N."/>
            <person name="Sisk P."/>
            <person name="Stolte C."/>
            <person name="Sykes S."/>
            <person name="Thomson T."/>
            <person name="Walk T."/>
            <person name="White J."/>
            <person name="Yandava C."/>
            <person name="Izard J."/>
            <person name="Baranova O.V."/>
            <person name="Blanton J.M."/>
            <person name="Tanner A.C."/>
            <person name="Dewhirst F.E."/>
            <person name="Haas B."/>
            <person name="Nusbaum C."/>
            <person name="Birren B."/>
        </authorList>
    </citation>
    <scope>NUCLEOTIDE SEQUENCE [LARGE SCALE GENOMIC DNA]</scope>
    <source>
        <strain evidence="3">1-1 BBBD Race 1</strain>
    </source>
</reference>
<reference evidence="3" key="2">
    <citation type="submission" date="2016-05" db="EMBL/GenBank/DDBJ databases">
        <title>Comparative analysis highlights variable genome content of wheat rusts and divergence of the mating loci.</title>
        <authorList>
            <person name="Cuomo C.A."/>
            <person name="Bakkeren G."/>
            <person name="Szabo L."/>
            <person name="Khalil H."/>
            <person name="Joly D."/>
            <person name="Goldberg J."/>
            <person name="Young S."/>
            <person name="Zeng Q."/>
            <person name="Fellers J."/>
        </authorList>
    </citation>
    <scope>NUCLEOTIDE SEQUENCE [LARGE SCALE GENOMIC DNA]</scope>
    <source>
        <strain evidence="3">1-1 BBBD Race 1</strain>
    </source>
</reference>
<name>A0A180G9X8_PUCT1</name>
<gene>
    <name evidence="3" type="ORF">PTTG_28742</name>
</gene>
<evidence type="ECO:0000313" key="4">
    <source>
        <dbReference type="EnsemblFungi" id="PTTG_28742-t43_1-p1"/>
    </source>
</evidence>
<reference evidence="4 5" key="3">
    <citation type="journal article" date="2017" name="G3 (Bethesda)">
        <title>Comparative analysis highlights variable genome content of wheat rusts and divergence of the mating loci.</title>
        <authorList>
            <person name="Cuomo C.A."/>
            <person name="Bakkeren G."/>
            <person name="Khalil H.B."/>
            <person name="Panwar V."/>
            <person name="Joly D."/>
            <person name="Linning R."/>
            <person name="Sakthikumar S."/>
            <person name="Song X."/>
            <person name="Adiconis X."/>
            <person name="Fan L."/>
            <person name="Goldberg J.M."/>
            <person name="Levin J.Z."/>
            <person name="Young S."/>
            <person name="Zeng Q."/>
            <person name="Anikster Y."/>
            <person name="Bruce M."/>
            <person name="Wang M."/>
            <person name="Yin C."/>
            <person name="McCallum B."/>
            <person name="Szabo L.J."/>
            <person name="Hulbert S."/>
            <person name="Chen X."/>
            <person name="Fellers J.P."/>
        </authorList>
    </citation>
    <scope>NUCLEOTIDE SEQUENCE</scope>
    <source>
        <strain evidence="5">Isolate 1-1 / race 1 (BBBD)</strain>
        <strain evidence="4">isolate 1-1 / race 1 (BBBD)</strain>
    </source>
</reference>
<proteinExistence type="predicted"/>
<keyword evidence="2" id="KW-0732">Signal</keyword>
<dbReference type="Proteomes" id="UP000005240">
    <property type="component" value="Unassembled WGS sequence"/>
</dbReference>
<dbReference type="VEuPathDB" id="FungiDB:PTTG_28742"/>
<keyword evidence="5" id="KW-1185">Reference proteome</keyword>
<reference evidence="4" key="4">
    <citation type="submission" date="2025-05" db="UniProtKB">
        <authorList>
            <consortium name="EnsemblFungi"/>
        </authorList>
    </citation>
    <scope>IDENTIFICATION</scope>
    <source>
        <strain evidence="4">isolate 1-1 / race 1 (BBBD)</strain>
    </source>
</reference>
<dbReference type="OrthoDB" id="2495482at2759"/>
<evidence type="ECO:0000313" key="3">
    <source>
        <dbReference type="EMBL" id="OAV89298.1"/>
    </source>
</evidence>
<organism evidence="3">
    <name type="scientific">Puccinia triticina (isolate 1-1 / race 1 (BBBD))</name>
    <name type="common">Brown leaf rust fungus</name>
    <dbReference type="NCBI Taxonomy" id="630390"/>
    <lineage>
        <taxon>Eukaryota</taxon>
        <taxon>Fungi</taxon>
        <taxon>Dikarya</taxon>
        <taxon>Basidiomycota</taxon>
        <taxon>Pucciniomycotina</taxon>
        <taxon>Pucciniomycetes</taxon>
        <taxon>Pucciniales</taxon>
        <taxon>Pucciniaceae</taxon>
        <taxon>Puccinia</taxon>
    </lineage>
</organism>
<evidence type="ECO:0000256" key="1">
    <source>
        <dbReference type="SAM" id="MobiDB-lite"/>
    </source>
</evidence>
<protein>
    <recommendedName>
        <fullName evidence="6">Tubby C-terminal domain-containing protein</fullName>
    </recommendedName>
</protein>
<dbReference type="EMBL" id="ADAS02000133">
    <property type="protein sequence ID" value="OAV89298.1"/>
    <property type="molecule type" value="Genomic_DNA"/>
</dbReference>
<evidence type="ECO:0000313" key="5">
    <source>
        <dbReference type="Proteomes" id="UP000005240"/>
    </source>
</evidence>
<evidence type="ECO:0000256" key="2">
    <source>
        <dbReference type="SAM" id="SignalP"/>
    </source>
</evidence>
<sequence length="219" mass="25347">MQISSTFTLITLLAFFPFAIHAESDAEKPNPYPNDYIIIKPLKWVSDYLPIYEAEGKEAFRFSKYRLDPFNGMTFVALMDPSSKASFKLSSNNDNHCNDESKHEEDVKQKDNLPKRKFEKERRKRKGDVWRFNVLPDGQDVRQYYKYYYNNKNIGGSIYKEGNGQKDELVGLIRTQKRNLVWVDPNQNTETFTLSCANNSPVPEFATLLALVFAKASDC</sequence>
<feature type="compositionally biased region" description="Basic and acidic residues" evidence="1">
    <location>
        <begin position="96"/>
        <end position="120"/>
    </location>
</feature>
<feature type="chain" id="PRO_5008109694" description="Tubby C-terminal domain-containing protein" evidence="2">
    <location>
        <begin position="23"/>
        <end position="219"/>
    </location>
</feature>
<feature type="signal peptide" evidence="2">
    <location>
        <begin position="1"/>
        <end position="22"/>
    </location>
</feature>